<dbReference type="Pfam" id="PF02446">
    <property type="entry name" value="Glyco_hydro_77"/>
    <property type="match status" value="1"/>
</dbReference>
<evidence type="ECO:0000256" key="2">
    <source>
        <dbReference type="ARBA" id="ARBA00004496"/>
    </source>
</evidence>
<dbReference type="NCBIfam" id="TIGR00217">
    <property type="entry name" value="malQ"/>
    <property type="match status" value="1"/>
</dbReference>
<dbReference type="SUPFAM" id="SSF51445">
    <property type="entry name" value="(Trans)glycosidases"/>
    <property type="match status" value="1"/>
</dbReference>
<accession>A0A3B0PMG5</accession>
<dbReference type="Gene3D" id="3.20.20.80">
    <property type="entry name" value="Glycosidases"/>
    <property type="match status" value="1"/>
</dbReference>
<reference evidence="14" key="1">
    <citation type="submission" date="2017-11" db="EMBL/GenBank/DDBJ databases">
        <authorList>
            <person name="Seth-Smith MB H."/>
        </authorList>
    </citation>
    <scope>NUCLEOTIDE SEQUENCE [LARGE SCALE GENOMIC DNA]</scope>
</reference>
<evidence type="ECO:0000256" key="12">
    <source>
        <dbReference type="RuleBase" id="RU361207"/>
    </source>
</evidence>
<dbReference type="AlphaFoldDB" id="A0A3B0PMG5"/>
<dbReference type="EMBL" id="LS992154">
    <property type="protein sequence ID" value="SYX08939.1"/>
    <property type="molecule type" value="Genomic_DNA"/>
</dbReference>
<dbReference type="InterPro" id="IPR017853">
    <property type="entry name" value="GH"/>
</dbReference>
<protein>
    <recommendedName>
        <fullName evidence="5 12">4-alpha-glucanotransferase</fullName>
        <ecNumber evidence="4 12">2.4.1.25</ecNumber>
    </recommendedName>
    <alternativeName>
        <fullName evidence="10 12">Amylomaltase</fullName>
    </alternativeName>
    <alternativeName>
        <fullName evidence="11 12">Disproportionating enzyme</fullName>
    </alternativeName>
</protein>
<dbReference type="PANTHER" id="PTHR32518:SF3">
    <property type="entry name" value="4-ALPHA-GLUCANOTRANSFERASE"/>
    <property type="match status" value="1"/>
</dbReference>
<gene>
    <name evidence="13" type="primary">malQ</name>
    <name evidence="13" type="ORF">C834K_0481</name>
</gene>
<dbReference type="KEGG" id="chla:C834K_0481"/>
<evidence type="ECO:0000256" key="7">
    <source>
        <dbReference type="ARBA" id="ARBA00022676"/>
    </source>
</evidence>
<evidence type="ECO:0000256" key="5">
    <source>
        <dbReference type="ARBA" id="ARBA00020295"/>
    </source>
</evidence>
<keyword evidence="7 12" id="KW-0328">Glycosyltransferase</keyword>
<comment type="similarity">
    <text evidence="3 12">Belongs to the disproportionating enzyme family.</text>
</comment>
<comment type="subcellular location">
    <subcellularLocation>
        <location evidence="2">Cytoplasm</location>
    </subcellularLocation>
</comment>
<name>A0A3B0PMG5_9CHLA</name>
<dbReference type="GO" id="GO:0005737">
    <property type="term" value="C:cytoplasm"/>
    <property type="evidence" value="ECO:0007669"/>
    <property type="project" value="UniProtKB-SubCell"/>
</dbReference>
<dbReference type="Proteomes" id="UP000258476">
    <property type="component" value="Chromosome"/>
</dbReference>
<evidence type="ECO:0000256" key="1">
    <source>
        <dbReference type="ARBA" id="ARBA00000439"/>
    </source>
</evidence>
<keyword evidence="9 12" id="KW-0119">Carbohydrate metabolism</keyword>
<proteinExistence type="inferred from homology"/>
<organism evidence="13 14">
    <name type="scientific">Chlamydia poikilotherma</name>
    <dbReference type="NCBI Taxonomy" id="1967783"/>
    <lineage>
        <taxon>Bacteria</taxon>
        <taxon>Pseudomonadati</taxon>
        <taxon>Chlamydiota</taxon>
        <taxon>Chlamydiia</taxon>
        <taxon>Chlamydiales</taxon>
        <taxon>Chlamydiaceae</taxon>
        <taxon>Chlamydia/Chlamydophila group</taxon>
        <taxon>Chlamydia</taxon>
    </lineage>
</organism>
<evidence type="ECO:0000256" key="10">
    <source>
        <dbReference type="ARBA" id="ARBA00031423"/>
    </source>
</evidence>
<evidence type="ECO:0000256" key="8">
    <source>
        <dbReference type="ARBA" id="ARBA00022679"/>
    </source>
</evidence>
<dbReference type="InterPro" id="IPR003385">
    <property type="entry name" value="Glyco_hydro_77"/>
</dbReference>
<dbReference type="NCBIfam" id="NF011081">
    <property type="entry name" value="PRK14508.1-4"/>
    <property type="match status" value="1"/>
</dbReference>
<dbReference type="EC" id="2.4.1.25" evidence="4 12"/>
<dbReference type="RefSeq" id="WP_117274249.1">
    <property type="nucleotide sequence ID" value="NZ_LS992154.1"/>
</dbReference>
<keyword evidence="14" id="KW-1185">Reference proteome</keyword>
<evidence type="ECO:0000256" key="11">
    <source>
        <dbReference type="ARBA" id="ARBA00031501"/>
    </source>
</evidence>
<dbReference type="GO" id="GO:0004134">
    <property type="term" value="F:4-alpha-glucanotransferase activity"/>
    <property type="evidence" value="ECO:0007669"/>
    <property type="project" value="UniProtKB-EC"/>
</dbReference>
<evidence type="ECO:0000256" key="4">
    <source>
        <dbReference type="ARBA" id="ARBA00012560"/>
    </source>
</evidence>
<dbReference type="PANTHER" id="PTHR32518">
    <property type="match status" value="1"/>
</dbReference>
<keyword evidence="6" id="KW-0963">Cytoplasm</keyword>
<evidence type="ECO:0000313" key="14">
    <source>
        <dbReference type="Proteomes" id="UP000258476"/>
    </source>
</evidence>
<keyword evidence="8 12" id="KW-0808">Transferase</keyword>
<dbReference type="OrthoDB" id="9811841at2"/>
<comment type="catalytic activity">
    <reaction evidence="1 12">
        <text>Transfers a segment of a (1-&gt;4)-alpha-D-glucan to a new position in an acceptor, which may be glucose or a (1-&gt;4)-alpha-D-glucan.</text>
        <dbReference type="EC" id="2.4.1.25"/>
    </reaction>
</comment>
<sequence>MTPFSKALRYIQNSPAKQSWKTLGTIPKQGVCVPLFSLHTQNSCGIGEFLDLIPMISWCRKHGFQIIQILPINDSGEDSSPYNSISSVALNPLYLSLASLPHAQSVAYANAKLRTMQQLSKLPYVHYPQVKAAKWEFLRDYYQYAVQIGALKDEDFQIFCEKEKYWLRPYTVFRAIKYHLKGAPINNWPKVYTDTKNFTKFEKEFEKECDFFAYLQYLCFQQMSQVKAFADDNQIFLKGDLPILISKDSCDVWYYRQFFSSSGSAGAPPDIYNAEGQNWHLPIYNIHNLAQDNYTWWKARLRYAENFYSLYRLDHIVGFFRLWVWDTSGNGKFQPEDPEEYISQGTQMLTQILRASRMLPIGEDLGSIPTDVKQTLLKLGICGTRIPRWERNWEGDGNFISLENYSPLSVTSLSTHDSDTLALWWRHAPKEAQKFAKFLGMFFTPVLSEEDQKHILTLSHKTSSIFHINLINDYLALCPDLVSNNLKYERINMPGTLSKNNWVYRVKPSVEEILSHDAFNANIADIFSHL</sequence>
<evidence type="ECO:0000256" key="6">
    <source>
        <dbReference type="ARBA" id="ARBA00022490"/>
    </source>
</evidence>
<evidence type="ECO:0000256" key="3">
    <source>
        <dbReference type="ARBA" id="ARBA00005684"/>
    </source>
</evidence>
<evidence type="ECO:0000313" key="13">
    <source>
        <dbReference type="EMBL" id="SYX08939.1"/>
    </source>
</evidence>
<dbReference type="GO" id="GO:0005975">
    <property type="term" value="P:carbohydrate metabolic process"/>
    <property type="evidence" value="ECO:0007669"/>
    <property type="project" value="InterPro"/>
</dbReference>
<evidence type="ECO:0000256" key="9">
    <source>
        <dbReference type="ARBA" id="ARBA00023277"/>
    </source>
</evidence>